<reference evidence="2 3" key="1">
    <citation type="submission" date="2019-04" db="EMBL/GenBank/DDBJ databases">
        <title>An improved genome assembly and genetic linkage map for asparagus bean, Vigna unguiculata ssp. sesquipedialis.</title>
        <authorList>
            <person name="Xia Q."/>
            <person name="Zhang R."/>
            <person name="Dong Y."/>
        </authorList>
    </citation>
    <scope>NUCLEOTIDE SEQUENCE [LARGE SCALE GENOMIC DNA]</scope>
    <source>
        <tissue evidence="2">Leaf</tissue>
    </source>
</reference>
<dbReference type="Proteomes" id="UP000501690">
    <property type="component" value="Linkage Group LG1"/>
</dbReference>
<evidence type="ECO:0000313" key="3">
    <source>
        <dbReference type="Proteomes" id="UP000501690"/>
    </source>
</evidence>
<dbReference type="EMBL" id="CP039345">
    <property type="protein sequence ID" value="QCD78942.1"/>
    <property type="molecule type" value="Genomic_DNA"/>
</dbReference>
<evidence type="ECO:0000256" key="1">
    <source>
        <dbReference type="SAM" id="SignalP"/>
    </source>
</evidence>
<gene>
    <name evidence="2" type="ORF">DEO72_LG1g2578</name>
</gene>
<keyword evidence="1" id="KW-0732">Signal</keyword>
<sequence length="254" mass="27000">MLGVGLLVFLACRTSARWREASMVVVLIRGMVQMREWGGPQVQALPLMNVVADSRRSGRRLEQVALLNAFMVDVGSASSVPGRVATGAADLMEAARDDTWQLLLSPKLGFLPPLTALGFHGGLWLSSNSGGESGSQCKRGGGAASWWLTMLGVGLLVFLACRTSARWREASMVVVLIRGMVQMREWGGPQVQALPLMNVVADSRRSGRRLEQVALLNAFMVDVGSASASMEAAVLAHESADASVETSLASGFNG</sequence>
<dbReference type="AlphaFoldDB" id="A0A4D6KN21"/>
<feature type="chain" id="PRO_5020035817" evidence="1">
    <location>
        <begin position="17"/>
        <end position="254"/>
    </location>
</feature>
<proteinExistence type="predicted"/>
<organism evidence="2 3">
    <name type="scientific">Vigna unguiculata</name>
    <name type="common">Cowpea</name>
    <dbReference type="NCBI Taxonomy" id="3917"/>
    <lineage>
        <taxon>Eukaryota</taxon>
        <taxon>Viridiplantae</taxon>
        <taxon>Streptophyta</taxon>
        <taxon>Embryophyta</taxon>
        <taxon>Tracheophyta</taxon>
        <taxon>Spermatophyta</taxon>
        <taxon>Magnoliopsida</taxon>
        <taxon>eudicotyledons</taxon>
        <taxon>Gunneridae</taxon>
        <taxon>Pentapetalae</taxon>
        <taxon>rosids</taxon>
        <taxon>fabids</taxon>
        <taxon>Fabales</taxon>
        <taxon>Fabaceae</taxon>
        <taxon>Papilionoideae</taxon>
        <taxon>50 kb inversion clade</taxon>
        <taxon>NPAAA clade</taxon>
        <taxon>indigoferoid/millettioid clade</taxon>
        <taxon>Phaseoleae</taxon>
        <taxon>Vigna</taxon>
    </lineage>
</organism>
<accession>A0A4D6KN21</accession>
<protein>
    <submittedName>
        <fullName evidence="2">Uncharacterized protein</fullName>
    </submittedName>
</protein>
<evidence type="ECO:0000313" key="2">
    <source>
        <dbReference type="EMBL" id="QCD78942.1"/>
    </source>
</evidence>
<name>A0A4D6KN21_VIGUN</name>
<feature type="signal peptide" evidence="1">
    <location>
        <begin position="1"/>
        <end position="16"/>
    </location>
</feature>
<keyword evidence="3" id="KW-1185">Reference proteome</keyword>